<evidence type="ECO:0000313" key="2">
    <source>
        <dbReference type="EMBL" id="KGO74745.1"/>
    </source>
</evidence>
<proteinExistence type="predicted"/>
<dbReference type="HOGENOM" id="CLU_2813200_0_0_1"/>
<feature type="compositionally biased region" description="Basic residues" evidence="1">
    <location>
        <begin position="35"/>
        <end position="50"/>
    </location>
</feature>
<sequence>MPPNRAYDTCISRKVKYSGFWPCDTCRRAVKRVRGASLTHRRGPKSRRVISHRESDLPKIQSTGNPH</sequence>
<dbReference type="OrthoDB" id="434972at2759"/>
<dbReference type="EMBL" id="JQGA01000587">
    <property type="protein sequence ID" value="KGO74745.1"/>
    <property type="molecule type" value="Genomic_DNA"/>
</dbReference>
<reference evidence="2 3" key="1">
    <citation type="journal article" date="2015" name="Mol. Plant Microbe Interact.">
        <title>Genome, transcriptome, and functional analyses of Penicillium expansum provide new insights into secondary metabolism and pathogenicity.</title>
        <authorList>
            <person name="Ballester A.R."/>
            <person name="Marcet-Houben M."/>
            <person name="Levin E."/>
            <person name="Sela N."/>
            <person name="Selma-Lazaro C."/>
            <person name="Carmona L."/>
            <person name="Wisniewski M."/>
            <person name="Droby S."/>
            <person name="Gonzalez-Candelas L."/>
            <person name="Gabaldon T."/>
        </authorList>
    </citation>
    <scope>NUCLEOTIDE SEQUENCE [LARGE SCALE GENOMIC DNA]</scope>
    <source>
        <strain evidence="2 3">PHI-1</strain>
    </source>
</reference>
<dbReference type="AlphaFoldDB" id="A0A0A2LDP5"/>
<comment type="caution">
    <text evidence="2">The sequence shown here is derived from an EMBL/GenBank/DDBJ whole genome shotgun (WGS) entry which is preliminary data.</text>
</comment>
<accession>A0A0A2LDP5</accession>
<evidence type="ECO:0000256" key="1">
    <source>
        <dbReference type="SAM" id="MobiDB-lite"/>
    </source>
</evidence>
<dbReference type="Proteomes" id="UP000030104">
    <property type="component" value="Unassembled WGS sequence"/>
</dbReference>
<evidence type="ECO:0000313" key="3">
    <source>
        <dbReference type="Proteomes" id="UP000030104"/>
    </source>
</evidence>
<keyword evidence="3" id="KW-1185">Reference proteome</keyword>
<feature type="region of interest" description="Disordered" evidence="1">
    <location>
        <begin position="35"/>
        <end position="67"/>
    </location>
</feature>
<protein>
    <submittedName>
        <fullName evidence="2">Uncharacterized protein</fullName>
    </submittedName>
</protein>
<dbReference type="PhylomeDB" id="A0A0A2LDP5"/>
<organism evidence="2 3">
    <name type="scientific">Penicillium italicum</name>
    <name type="common">Blue mold</name>
    <dbReference type="NCBI Taxonomy" id="40296"/>
    <lineage>
        <taxon>Eukaryota</taxon>
        <taxon>Fungi</taxon>
        <taxon>Dikarya</taxon>
        <taxon>Ascomycota</taxon>
        <taxon>Pezizomycotina</taxon>
        <taxon>Eurotiomycetes</taxon>
        <taxon>Eurotiomycetidae</taxon>
        <taxon>Eurotiales</taxon>
        <taxon>Aspergillaceae</taxon>
        <taxon>Penicillium</taxon>
    </lineage>
</organism>
<name>A0A0A2LDP5_PENIT</name>
<gene>
    <name evidence="2" type="ORF">PITC_083540</name>
</gene>